<dbReference type="PRINTS" id="PR00472">
    <property type="entry name" value="CASNKINASEII"/>
</dbReference>
<comment type="subunit">
    <text evidence="3">Tetramer composed of two alpha chains, one beta chain and one beta' chain.</text>
</comment>
<dbReference type="RefSeq" id="XP_002841974.1">
    <property type="nucleotide sequence ID" value="XM_002841928.1"/>
</dbReference>
<evidence type="ECO:0000256" key="1">
    <source>
        <dbReference type="ARBA" id="ARBA00006941"/>
    </source>
</evidence>
<evidence type="ECO:0000313" key="6">
    <source>
        <dbReference type="EMBL" id="CAZ86165.1"/>
    </source>
</evidence>
<dbReference type="InterPro" id="IPR000704">
    <property type="entry name" value="Casein_kinase_II_reg-sub"/>
</dbReference>
<dbReference type="FunFam" id="2.20.25.20:FF:000001">
    <property type="entry name" value="Casein kinase II subunit beta"/>
    <property type="match status" value="1"/>
</dbReference>
<proteinExistence type="inferred from homology"/>
<dbReference type="Gene3D" id="1.10.1820.10">
    <property type="entry name" value="protein kinase ck2 holoenzyme, chain C, domain 1"/>
    <property type="match status" value="1"/>
</dbReference>
<feature type="region of interest" description="Disordered" evidence="5">
    <location>
        <begin position="347"/>
        <end position="384"/>
    </location>
</feature>
<evidence type="ECO:0000313" key="7">
    <source>
        <dbReference type="Proteomes" id="UP000006911"/>
    </source>
</evidence>
<dbReference type="GO" id="GO:0019887">
    <property type="term" value="F:protein kinase regulator activity"/>
    <property type="evidence" value="ECO:0007669"/>
    <property type="project" value="InterPro"/>
</dbReference>
<dbReference type="PANTHER" id="PTHR11740:SF39">
    <property type="entry name" value="CASEIN KINASE II SUBUNIT BETA"/>
    <property type="match status" value="1"/>
</dbReference>
<comment type="function">
    <text evidence="2 4">Regulatory subunit of casein kinase II/CK2. As part of the kinase complex regulates the basal catalytic activity of the alpha subunit a constitutively active serine/threonine-protein kinase that phosphorylates a large number of substrates containing acidic residues C-terminal to the phosphorylated serine or threonine.</text>
</comment>
<dbReference type="eggNOG" id="KOG3092">
    <property type="taxonomic scope" value="Eukaryota"/>
</dbReference>
<dbReference type="HOGENOM" id="CLU_720006_0_0_1"/>
<evidence type="ECO:0000256" key="2">
    <source>
        <dbReference type="ARBA" id="ARBA00045899"/>
    </source>
</evidence>
<sequence>MDLTGAARVRSAGTARSLRLHQPNQPCQSRADQPGLMNQPHSPGSTYAEIYTNDLNSSIQIRYISFHQQKTTRPLTLFASPLSFITIVSNQPTSLNFVLVRLTEPVLYIVKPCGCFYEIQRSRTGASLLGSNRSLKAKETIIMEDFNSETDSDYASYWRDWFISTRGHEYFCEIDEEYLTDRFNLTGLQSEVQYYQYALDLVTDQFDFECEDDMREQIEKSARHLYGLVHARYIITTRGLAKMLEKYKKCDFGRCPRVLCRSHPLLPLGLSDLPHQKPVKLYCAKCEDVYSPKSSRHGAIDGAYFGASFPHILFQVYPGLIPPKSNERYTPRCFGFKTHAQAALSRWQEGEREAQDARLEKAGVEVRRVDGEEDEDEDEEVAEA</sequence>
<gene>
    <name evidence="6" type="ORF">GSTUM_00011446001</name>
</gene>
<protein>
    <recommendedName>
        <fullName evidence="4">Casein kinase II subunit beta</fullName>
        <shortName evidence="4">CK II beta</shortName>
    </recommendedName>
</protein>
<dbReference type="PANTHER" id="PTHR11740">
    <property type="entry name" value="CASEIN KINASE II SUBUNIT BETA"/>
    <property type="match status" value="1"/>
</dbReference>
<dbReference type="InParanoid" id="D5GNR8"/>
<dbReference type="KEGG" id="tml:GSTUM_00011446001"/>
<feature type="compositionally biased region" description="Acidic residues" evidence="5">
    <location>
        <begin position="371"/>
        <end position="384"/>
    </location>
</feature>
<dbReference type="GO" id="GO:0006359">
    <property type="term" value="P:regulation of transcription by RNA polymerase III"/>
    <property type="evidence" value="ECO:0007669"/>
    <property type="project" value="TreeGrafter"/>
</dbReference>
<dbReference type="GeneID" id="9182800"/>
<dbReference type="FunCoup" id="D5GNR8">
    <property type="interactions" value="921"/>
</dbReference>
<feature type="region of interest" description="Disordered" evidence="5">
    <location>
        <begin position="1"/>
        <end position="43"/>
    </location>
</feature>
<reference evidence="6 7" key="1">
    <citation type="journal article" date="2010" name="Nature">
        <title>Perigord black truffle genome uncovers evolutionary origins and mechanisms of symbiosis.</title>
        <authorList>
            <person name="Martin F."/>
            <person name="Kohler A."/>
            <person name="Murat C."/>
            <person name="Balestrini R."/>
            <person name="Coutinho P.M."/>
            <person name="Jaillon O."/>
            <person name="Montanini B."/>
            <person name="Morin E."/>
            <person name="Noel B."/>
            <person name="Percudani R."/>
            <person name="Porcel B."/>
            <person name="Rubini A."/>
            <person name="Amicucci A."/>
            <person name="Amselem J."/>
            <person name="Anthouard V."/>
            <person name="Arcioni S."/>
            <person name="Artiguenave F."/>
            <person name="Aury J.M."/>
            <person name="Ballario P."/>
            <person name="Bolchi A."/>
            <person name="Brenna A."/>
            <person name="Brun A."/>
            <person name="Buee M."/>
            <person name="Cantarel B."/>
            <person name="Chevalier G."/>
            <person name="Couloux A."/>
            <person name="Da Silva C."/>
            <person name="Denoeud F."/>
            <person name="Duplessis S."/>
            <person name="Ghignone S."/>
            <person name="Hilselberger B."/>
            <person name="Iotti M."/>
            <person name="Marcais B."/>
            <person name="Mello A."/>
            <person name="Miranda M."/>
            <person name="Pacioni G."/>
            <person name="Quesneville H."/>
            <person name="Riccioni C."/>
            <person name="Ruotolo R."/>
            <person name="Splivallo R."/>
            <person name="Stocchi V."/>
            <person name="Tisserant E."/>
            <person name="Viscomi A.R."/>
            <person name="Zambonelli A."/>
            <person name="Zampieri E."/>
            <person name="Henrissat B."/>
            <person name="Lebrun M.H."/>
            <person name="Paolocci F."/>
            <person name="Bonfante P."/>
            <person name="Ottonello S."/>
            <person name="Wincker P."/>
        </authorList>
    </citation>
    <scope>NUCLEOTIDE SEQUENCE [LARGE SCALE GENOMIC DNA]</scope>
    <source>
        <strain evidence="6 7">Mel28</strain>
    </source>
</reference>
<dbReference type="Gene3D" id="2.20.25.20">
    <property type="match status" value="1"/>
</dbReference>
<dbReference type="AlphaFoldDB" id="D5GNR8"/>
<keyword evidence="7" id="KW-1185">Reference proteome</keyword>
<evidence type="ECO:0000256" key="4">
    <source>
        <dbReference type="RuleBase" id="RU361268"/>
    </source>
</evidence>
<dbReference type="FunFam" id="1.10.1820.10:FF:000003">
    <property type="entry name" value="Casein kinase II subunit beta"/>
    <property type="match status" value="1"/>
</dbReference>
<name>D5GNR8_TUBMM</name>
<evidence type="ECO:0000256" key="3">
    <source>
        <dbReference type="ARBA" id="ARBA00062110"/>
    </source>
</evidence>
<dbReference type="EMBL" id="FN430367">
    <property type="protein sequence ID" value="CAZ86165.1"/>
    <property type="molecule type" value="Genomic_DNA"/>
</dbReference>
<feature type="compositionally biased region" description="Polar residues" evidence="5">
    <location>
        <begin position="22"/>
        <end position="31"/>
    </location>
</feature>
<dbReference type="SUPFAM" id="SSF57798">
    <property type="entry name" value="Casein kinase II beta subunit"/>
    <property type="match status" value="1"/>
</dbReference>
<evidence type="ECO:0000256" key="5">
    <source>
        <dbReference type="SAM" id="MobiDB-lite"/>
    </source>
</evidence>
<dbReference type="InterPro" id="IPR016149">
    <property type="entry name" value="Casein_kin_II_reg-sub_N"/>
</dbReference>
<dbReference type="OMA" id="RHIFACI"/>
<dbReference type="Pfam" id="PF01214">
    <property type="entry name" value="CK_II_beta"/>
    <property type="match status" value="1"/>
</dbReference>
<comment type="similarity">
    <text evidence="1 4">Belongs to the casein kinase 2 subunit beta family.</text>
</comment>
<comment type="subunit">
    <text evidence="4">Tetramer of two alpha and two beta subunits.</text>
</comment>
<dbReference type="Proteomes" id="UP000006911">
    <property type="component" value="Unassembled WGS sequence"/>
</dbReference>
<dbReference type="GO" id="GO:0005737">
    <property type="term" value="C:cytoplasm"/>
    <property type="evidence" value="ECO:0007669"/>
    <property type="project" value="TreeGrafter"/>
</dbReference>
<dbReference type="GO" id="GO:0034456">
    <property type="term" value="C:UTP-C complex"/>
    <property type="evidence" value="ECO:0007669"/>
    <property type="project" value="TreeGrafter"/>
</dbReference>
<feature type="compositionally biased region" description="Basic and acidic residues" evidence="5">
    <location>
        <begin position="348"/>
        <end position="370"/>
    </location>
</feature>
<dbReference type="PROSITE" id="PS01101">
    <property type="entry name" value="CK2_BETA"/>
    <property type="match status" value="1"/>
</dbReference>
<dbReference type="SMART" id="SM01085">
    <property type="entry name" value="CK_II_beta"/>
    <property type="match status" value="1"/>
</dbReference>
<dbReference type="InterPro" id="IPR035991">
    <property type="entry name" value="Casein_kinase_II_beta-like"/>
</dbReference>
<dbReference type="GO" id="GO:0005956">
    <property type="term" value="C:protein kinase CK2 complex"/>
    <property type="evidence" value="ECO:0007669"/>
    <property type="project" value="UniProtKB-UniRule"/>
</dbReference>
<dbReference type="STRING" id="656061.D5GNR8"/>
<accession>D5GNR8</accession>
<organism evidence="6 7">
    <name type="scientific">Tuber melanosporum (strain Mel28)</name>
    <name type="common">Perigord black truffle</name>
    <dbReference type="NCBI Taxonomy" id="656061"/>
    <lineage>
        <taxon>Eukaryota</taxon>
        <taxon>Fungi</taxon>
        <taxon>Dikarya</taxon>
        <taxon>Ascomycota</taxon>
        <taxon>Pezizomycotina</taxon>
        <taxon>Pezizomycetes</taxon>
        <taxon>Pezizales</taxon>
        <taxon>Tuberaceae</taxon>
        <taxon>Tuber</taxon>
    </lineage>
</organism>